<dbReference type="InterPro" id="IPR041613">
    <property type="entry name" value="Pept_S41_N"/>
</dbReference>
<dbReference type="PANTHER" id="PTHR32060:SF30">
    <property type="entry name" value="CARBOXY-TERMINAL PROCESSING PROTEASE CTPA"/>
    <property type="match status" value="1"/>
</dbReference>
<dbReference type="SMART" id="SM00245">
    <property type="entry name" value="TSPc"/>
    <property type="match status" value="1"/>
</dbReference>
<evidence type="ECO:0000313" key="3">
    <source>
        <dbReference type="Proteomes" id="UP000831290"/>
    </source>
</evidence>
<organism evidence="2 3">
    <name type="scientific">Abyssalbus ytuae</name>
    <dbReference type="NCBI Taxonomy" id="2926907"/>
    <lineage>
        <taxon>Bacteria</taxon>
        <taxon>Pseudomonadati</taxon>
        <taxon>Bacteroidota</taxon>
        <taxon>Flavobacteriia</taxon>
        <taxon>Flavobacteriales</taxon>
        <taxon>Flavobacteriaceae</taxon>
        <taxon>Abyssalbus</taxon>
    </lineage>
</organism>
<dbReference type="InterPro" id="IPR036034">
    <property type="entry name" value="PDZ_sf"/>
</dbReference>
<dbReference type="GO" id="GO:0008236">
    <property type="term" value="F:serine-type peptidase activity"/>
    <property type="evidence" value="ECO:0007669"/>
    <property type="project" value="InterPro"/>
</dbReference>
<dbReference type="Pfam" id="PF18294">
    <property type="entry name" value="Pept_S41_N"/>
    <property type="match status" value="1"/>
</dbReference>
<dbReference type="Gene3D" id="2.30.42.10">
    <property type="match status" value="1"/>
</dbReference>
<dbReference type="GO" id="GO:0030288">
    <property type="term" value="C:outer membrane-bounded periplasmic space"/>
    <property type="evidence" value="ECO:0007669"/>
    <property type="project" value="TreeGrafter"/>
</dbReference>
<dbReference type="RefSeq" id="WP_255844274.1">
    <property type="nucleotide sequence ID" value="NZ_CP094358.1"/>
</dbReference>
<dbReference type="KEGG" id="fbm:MQE35_02705"/>
<dbReference type="Gene3D" id="3.30.750.170">
    <property type="match status" value="1"/>
</dbReference>
<feature type="domain" description="Tail specific protease" evidence="1">
    <location>
        <begin position="194"/>
        <end position="428"/>
    </location>
</feature>
<dbReference type="Pfam" id="PF03572">
    <property type="entry name" value="Peptidase_S41"/>
    <property type="match status" value="1"/>
</dbReference>
<dbReference type="GO" id="GO:0007165">
    <property type="term" value="P:signal transduction"/>
    <property type="evidence" value="ECO:0007669"/>
    <property type="project" value="TreeGrafter"/>
</dbReference>
<dbReference type="AlphaFoldDB" id="A0A9E7D2J0"/>
<dbReference type="PROSITE" id="PS51257">
    <property type="entry name" value="PROKAR_LIPOPROTEIN"/>
    <property type="match status" value="1"/>
</dbReference>
<gene>
    <name evidence="2" type="ORF">MQE35_02705</name>
</gene>
<dbReference type="InterPro" id="IPR029045">
    <property type="entry name" value="ClpP/crotonase-like_dom_sf"/>
</dbReference>
<dbReference type="PANTHER" id="PTHR32060">
    <property type="entry name" value="TAIL-SPECIFIC PROTEASE"/>
    <property type="match status" value="1"/>
</dbReference>
<reference evidence="2" key="1">
    <citation type="submission" date="2022-03" db="EMBL/GenBank/DDBJ databases">
        <title>Description of Abyssus ytuae gen. nov., sp. nov., a novel member of the family Flavobacteriaceae isolated from the sediment of Mariana Trench.</title>
        <authorList>
            <person name="Zhang J."/>
            <person name="Xu X."/>
        </authorList>
    </citation>
    <scope>NUCLEOTIDE SEQUENCE</scope>
    <source>
        <strain evidence="2">MT3330</strain>
    </source>
</reference>
<name>A0A9E7D2J0_9FLAO</name>
<dbReference type="GO" id="GO:0004175">
    <property type="term" value="F:endopeptidase activity"/>
    <property type="evidence" value="ECO:0007669"/>
    <property type="project" value="TreeGrafter"/>
</dbReference>
<dbReference type="CDD" id="cd07561">
    <property type="entry name" value="Peptidase_S41_CPP_like"/>
    <property type="match status" value="1"/>
</dbReference>
<dbReference type="InterPro" id="IPR005151">
    <property type="entry name" value="Tail-specific_protease"/>
</dbReference>
<keyword evidence="3" id="KW-1185">Reference proteome</keyword>
<sequence>MKKSKIIFLILLLSFSCTDKDDNIYIPSANKEYVVQDFIWKSMNIWYYWKNDAANLGDNRFSNNKQYNDFLSSYPAPEDFFYDGILVEEDRFSYITDDYNTLFNSQQGIFKTNGIEYGLYRIGEGNDVAGVIRYIMPNSDASTKNVKRGDIFYAVNGVSLYSNRENPNDNNLSLVREDVVTLSFATIEDNTIIPNNIEIEFTRSEYTENPVFISKVIEQTNTKIGYLMYNGFTSPFDAELNSSIGELKSQGITYLILDLRYNPGGSVRTSTYLASMITGQFNGSLYSRLRYNNFWQDYFGNENLSYNFTDKINNGQTNEPINSLNLNNVYMLTSSGTASASELLINGLKPYINVVQVGDTTVGKNQASIILLDDPRGDYASSLPYSGKKIENANPLHTYALQPIVSKTENSAGFSGYEKGLSPDFYIKENITQLGVLGDENEPLLSKAIEQITGISSKSTLKKSEVKSQFITDSKTDLPTTNHMYVD</sequence>
<dbReference type="Proteomes" id="UP000831290">
    <property type="component" value="Chromosome"/>
</dbReference>
<evidence type="ECO:0000313" key="2">
    <source>
        <dbReference type="EMBL" id="UOB18218.1"/>
    </source>
</evidence>
<evidence type="ECO:0000259" key="1">
    <source>
        <dbReference type="SMART" id="SM00245"/>
    </source>
</evidence>
<proteinExistence type="predicted"/>
<dbReference type="EMBL" id="CP094358">
    <property type="protein sequence ID" value="UOB18218.1"/>
    <property type="molecule type" value="Genomic_DNA"/>
</dbReference>
<dbReference type="Gene3D" id="3.90.226.10">
    <property type="entry name" value="2-enoyl-CoA Hydratase, Chain A, domain 1"/>
    <property type="match status" value="1"/>
</dbReference>
<dbReference type="SUPFAM" id="SSF52096">
    <property type="entry name" value="ClpP/crotonase"/>
    <property type="match status" value="1"/>
</dbReference>
<protein>
    <submittedName>
        <fullName evidence="2">S41 family peptidase</fullName>
    </submittedName>
</protein>
<dbReference type="GO" id="GO:0006508">
    <property type="term" value="P:proteolysis"/>
    <property type="evidence" value="ECO:0007669"/>
    <property type="project" value="InterPro"/>
</dbReference>
<accession>A0A9E7D2J0</accession>